<dbReference type="AlphaFoldDB" id="A0A822ZID5"/>
<evidence type="ECO:0000313" key="1">
    <source>
        <dbReference type="EMBL" id="DAD41448.1"/>
    </source>
</evidence>
<comment type="caution">
    <text evidence="1">The sequence shown here is derived from an EMBL/GenBank/DDBJ whole genome shotgun (WGS) entry which is preliminary data.</text>
</comment>
<accession>A0A822ZID5</accession>
<dbReference type="Proteomes" id="UP000607653">
    <property type="component" value="Unassembled WGS sequence"/>
</dbReference>
<keyword evidence="2" id="KW-1185">Reference proteome</keyword>
<evidence type="ECO:0000313" key="2">
    <source>
        <dbReference type="Proteomes" id="UP000607653"/>
    </source>
</evidence>
<name>A0A822ZID5_NELNU</name>
<reference evidence="1 2" key="1">
    <citation type="journal article" date="2020" name="Mol. Biol. Evol.">
        <title>Distinct Expression and Methylation Patterns for Genes with Different Fates following a Single Whole-Genome Duplication in Flowering Plants.</title>
        <authorList>
            <person name="Shi T."/>
            <person name="Rahmani R.S."/>
            <person name="Gugger P.F."/>
            <person name="Wang M."/>
            <person name="Li H."/>
            <person name="Zhang Y."/>
            <person name="Li Z."/>
            <person name="Wang Q."/>
            <person name="Van de Peer Y."/>
            <person name="Marchal K."/>
            <person name="Chen J."/>
        </authorList>
    </citation>
    <scope>NUCLEOTIDE SEQUENCE [LARGE SCALE GENOMIC DNA]</scope>
    <source>
        <tissue evidence="1">Leaf</tissue>
    </source>
</reference>
<proteinExistence type="predicted"/>
<dbReference type="EMBL" id="DUZY01000005">
    <property type="protein sequence ID" value="DAD41448.1"/>
    <property type="molecule type" value="Genomic_DNA"/>
</dbReference>
<gene>
    <name evidence="1" type="ORF">HUJ06_015771</name>
</gene>
<sequence length="34" mass="3912">MATNTISDYQDLGVKSVNSVRQSHRRCFGKRTKK</sequence>
<organism evidence="1 2">
    <name type="scientific">Nelumbo nucifera</name>
    <name type="common">Sacred lotus</name>
    <dbReference type="NCBI Taxonomy" id="4432"/>
    <lineage>
        <taxon>Eukaryota</taxon>
        <taxon>Viridiplantae</taxon>
        <taxon>Streptophyta</taxon>
        <taxon>Embryophyta</taxon>
        <taxon>Tracheophyta</taxon>
        <taxon>Spermatophyta</taxon>
        <taxon>Magnoliopsida</taxon>
        <taxon>Proteales</taxon>
        <taxon>Nelumbonaceae</taxon>
        <taxon>Nelumbo</taxon>
    </lineage>
</organism>
<protein>
    <submittedName>
        <fullName evidence="1">Uncharacterized protein</fullName>
    </submittedName>
</protein>